<sequence>PLVRFTFSLGFIYHGGGNVTLIALHGFFLLCFHLNWFLGCSEKVKIPADKQFIFLEGEEREHTVIEWGAHAGAGVVVCPAATTTGDSATFTVHANNFTARWISFKNTFQHEDIWTRQAVVALVAGDRSSFYGCAFLGFQDTLSDLFRRHYFRDCYIGGAIDFIFGCAQSIYEVHISINIYRSTEMHVVHVEEYGAGICDGVGQSSTR</sequence>
<comment type="similarity">
    <text evidence="2">Belongs to the pectinesterase family.</text>
</comment>
<dbReference type="Pfam" id="PF01095">
    <property type="entry name" value="Pectinesterase"/>
    <property type="match status" value="1"/>
</dbReference>
<proteinExistence type="inferred from homology"/>
<feature type="domain" description="Pectinesterase catalytic" evidence="9">
    <location>
        <begin position="41"/>
        <end position="172"/>
    </location>
</feature>
<comment type="catalytic activity">
    <reaction evidence="6 8">
        <text>[(1-&gt;4)-alpha-D-galacturonosyl methyl ester](n) + n H2O = [(1-&gt;4)-alpha-D-galacturonosyl](n) + n methanol + n H(+)</text>
        <dbReference type="Rhea" id="RHEA:22380"/>
        <dbReference type="Rhea" id="RHEA-COMP:14570"/>
        <dbReference type="Rhea" id="RHEA-COMP:14573"/>
        <dbReference type="ChEBI" id="CHEBI:15377"/>
        <dbReference type="ChEBI" id="CHEBI:15378"/>
        <dbReference type="ChEBI" id="CHEBI:17790"/>
        <dbReference type="ChEBI" id="CHEBI:140522"/>
        <dbReference type="ChEBI" id="CHEBI:140523"/>
        <dbReference type="EC" id="3.1.1.11"/>
    </reaction>
</comment>
<dbReference type="EC" id="3.1.1.11" evidence="3 8"/>
<dbReference type="UniPathway" id="UPA00545">
    <property type="reaction ID" value="UER00823"/>
</dbReference>
<evidence type="ECO:0000256" key="2">
    <source>
        <dbReference type="ARBA" id="ARBA00008891"/>
    </source>
</evidence>
<evidence type="ECO:0000256" key="5">
    <source>
        <dbReference type="ARBA" id="ARBA00023085"/>
    </source>
</evidence>
<feature type="active site" evidence="7">
    <location>
        <position position="161"/>
    </location>
</feature>
<dbReference type="AlphaFoldDB" id="A0A843WQZ8"/>
<keyword evidence="4 8" id="KW-0378">Hydrolase</keyword>
<dbReference type="GO" id="GO:0045490">
    <property type="term" value="P:pectin catabolic process"/>
    <property type="evidence" value="ECO:0007669"/>
    <property type="project" value="UniProtKB-UniRule"/>
</dbReference>
<dbReference type="GO" id="GO:0042545">
    <property type="term" value="P:cell wall modification"/>
    <property type="evidence" value="ECO:0007669"/>
    <property type="project" value="UniProtKB-UniRule"/>
</dbReference>
<dbReference type="InterPro" id="IPR000070">
    <property type="entry name" value="Pectinesterase_cat"/>
</dbReference>
<dbReference type="PANTHER" id="PTHR31321">
    <property type="entry name" value="ACYL-COA THIOESTER HYDROLASE YBHC-RELATED"/>
    <property type="match status" value="1"/>
</dbReference>
<keyword evidence="5 8" id="KW-0063">Aspartyl esterase</keyword>
<dbReference type="Gene3D" id="2.160.20.10">
    <property type="entry name" value="Single-stranded right-handed beta-helix, Pectin lyase-like"/>
    <property type="match status" value="1"/>
</dbReference>
<dbReference type="EMBL" id="NMUH01003338">
    <property type="protein sequence ID" value="MQM05060.1"/>
    <property type="molecule type" value="Genomic_DNA"/>
</dbReference>
<feature type="non-terminal residue" evidence="10">
    <location>
        <position position="207"/>
    </location>
</feature>
<organism evidence="10 11">
    <name type="scientific">Colocasia esculenta</name>
    <name type="common">Wild taro</name>
    <name type="synonym">Arum esculentum</name>
    <dbReference type="NCBI Taxonomy" id="4460"/>
    <lineage>
        <taxon>Eukaryota</taxon>
        <taxon>Viridiplantae</taxon>
        <taxon>Streptophyta</taxon>
        <taxon>Embryophyta</taxon>
        <taxon>Tracheophyta</taxon>
        <taxon>Spermatophyta</taxon>
        <taxon>Magnoliopsida</taxon>
        <taxon>Liliopsida</taxon>
        <taxon>Araceae</taxon>
        <taxon>Aroideae</taxon>
        <taxon>Colocasieae</taxon>
        <taxon>Colocasia</taxon>
    </lineage>
</organism>
<dbReference type="PROSITE" id="PS00503">
    <property type="entry name" value="PECTINESTERASE_2"/>
    <property type="match status" value="1"/>
</dbReference>
<reference evidence="10" key="1">
    <citation type="submission" date="2017-07" db="EMBL/GenBank/DDBJ databases">
        <title>Taro Niue Genome Assembly and Annotation.</title>
        <authorList>
            <person name="Atibalentja N."/>
            <person name="Keating K."/>
            <person name="Fields C.J."/>
        </authorList>
    </citation>
    <scope>NUCLEOTIDE SEQUENCE</scope>
    <source>
        <strain evidence="10">Niue_2</strain>
        <tissue evidence="10">Leaf</tissue>
    </source>
</reference>
<dbReference type="PANTHER" id="PTHR31321:SF134">
    <property type="entry name" value="PECTINESTERASE"/>
    <property type="match status" value="1"/>
</dbReference>
<gene>
    <name evidence="10" type="ORF">Taro_037862</name>
</gene>
<dbReference type="GO" id="GO:0030599">
    <property type="term" value="F:pectinesterase activity"/>
    <property type="evidence" value="ECO:0007669"/>
    <property type="project" value="UniProtKB-UniRule"/>
</dbReference>
<evidence type="ECO:0000256" key="1">
    <source>
        <dbReference type="ARBA" id="ARBA00005184"/>
    </source>
</evidence>
<evidence type="ECO:0000256" key="3">
    <source>
        <dbReference type="ARBA" id="ARBA00013229"/>
    </source>
</evidence>
<evidence type="ECO:0000256" key="6">
    <source>
        <dbReference type="ARBA" id="ARBA00047928"/>
    </source>
</evidence>
<evidence type="ECO:0000256" key="8">
    <source>
        <dbReference type="RuleBase" id="RU000589"/>
    </source>
</evidence>
<evidence type="ECO:0000256" key="7">
    <source>
        <dbReference type="PROSITE-ProRule" id="PRU10040"/>
    </source>
</evidence>
<dbReference type="Proteomes" id="UP000652761">
    <property type="component" value="Unassembled WGS sequence"/>
</dbReference>
<dbReference type="InterPro" id="IPR033131">
    <property type="entry name" value="Pectinesterase_Asp_AS"/>
</dbReference>
<evidence type="ECO:0000256" key="4">
    <source>
        <dbReference type="ARBA" id="ARBA00022801"/>
    </source>
</evidence>
<comment type="caution">
    <text evidence="10">The sequence shown here is derived from an EMBL/GenBank/DDBJ whole genome shotgun (WGS) entry which is preliminary data.</text>
</comment>
<dbReference type="InterPro" id="IPR011050">
    <property type="entry name" value="Pectin_lyase_fold/virulence"/>
</dbReference>
<accession>A0A843WQZ8</accession>
<name>A0A843WQZ8_COLES</name>
<evidence type="ECO:0000313" key="10">
    <source>
        <dbReference type="EMBL" id="MQM05060.1"/>
    </source>
</evidence>
<dbReference type="InterPro" id="IPR012334">
    <property type="entry name" value="Pectin_lyas_fold"/>
</dbReference>
<keyword evidence="11" id="KW-1185">Reference proteome</keyword>
<dbReference type="OrthoDB" id="2019149at2759"/>
<evidence type="ECO:0000259" key="9">
    <source>
        <dbReference type="Pfam" id="PF01095"/>
    </source>
</evidence>
<dbReference type="SUPFAM" id="SSF51126">
    <property type="entry name" value="Pectin lyase-like"/>
    <property type="match status" value="1"/>
</dbReference>
<protein>
    <recommendedName>
        <fullName evidence="3 8">Pectinesterase</fullName>
        <ecNumber evidence="3 8">3.1.1.11</ecNumber>
    </recommendedName>
</protein>
<evidence type="ECO:0000313" key="11">
    <source>
        <dbReference type="Proteomes" id="UP000652761"/>
    </source>
</evidence>
<comment type="pathway">
    <text evidence="1 8">Glycan metabolism; pectin degradation; 2-dehydro-3-deoxy-D-gluconate from pectin: step 1/5.</text>
</comment>